<dbReference type="GO" id="GO:0051131">
    <property type="term" value="P:chaperone-mediated protein complex assembly"/>
    <property type="evidence" value="ECO:0007669"/>
    <property type="project" value="InterPro"/>
</dbReference>
<dbReference type="Proteomes" id="UP000253303">
    <property type="component" value="Unassembled WGS sequence"/>
</dbReference>
<dbReference type="GO" id="GO:0051082">
    <property type="term" value="F:unfolded protein binding"/>
    <property type="evidence" value="ECO:0007669"/>
    <property type="project" value="InterPro"/>
</dbReference>
<dbReference type="PANTHER" id="PTHR43680">
    <property type="entry name" value="NITRATE REDUCTASE MOLYBDENUM COFACTOR ASSEMBLY CHAPERONE"/>
    <property type="match status" value="1"/>
</dbReference>
<dbReference type="InterPro" id="IPR003765">
    <property type="entry name" value="NO3_reductase_chaperone_NarJ"/>
</dbReference>
<organism evidence="3 4">
    <name type="scientific">Spongiactinospora rosea</name>
    <dbReference type="NCBI Taxonomy" id="2248750"/>
    <lineage>
        <taxon>Bacteria</taxon>
        <taxon>Bacillati</taxon>
        <taxon>Actinomycetota</taxon>
        <taxon>Actinomycetes</taxon>
        <taxon>Streptosporangiales</taxon>
        <taxon>Streptosporangiaceae</taxon>
        <taxon>Spongiactinospora</taxon>
    </lineage>
</organism>
<comment type="caution">
    <text evidence="3">The sequence shown here is derived from an EMBL/GenBank/DDBJ whole genome shotgun (WGS) entry which is preliminary data.</text>
</comment>
<dbReference type="OrthoDB" id="4307003at2"/>
<reference evidence="3 4" key="1">
    <citation type="submission" date="2018-06" db="EMBL/GenBank/DDBJ databases">
        <title>Sphaerisporangium craniellae sp. nov., isolated from a marine sponge in the South China Sea.</title>
        <authorList>
            <person name="Li L."/>
        </authorList>
    </citation>
    <scope>NUCLEOTIDE SEQUENCE [LARGE SCALE GENOMIC DNA]</scope>
    <source>
        <strain evidence="3 4">LHW63015</strain>
    </source>
</reference>
<evidence type="ECO:0000256" key="2">
    <source>
        <dbReference type="SAM" id="MobiDB-lite"/>
    </source>
</evidence>
<accession>A0A366LZV7</accession>
<evidence type="ECO:0000313" key="4">
    <source>
        <dbReference type="Proteomes" id="UP000253303"/>
    </source>
</evidence>
<dbReference type="NCBIfam" id="TIGR00684">
    <property type="entry name" value="narJ"/>
    <property type="match status" value="1"/>
</dbReference>
<dbReference type="RefSeq" id="WP_113981627.1">
    <property type="nucleotide sequence ID" value="NZ_QMEY01000006.1"/>
</dbReference>
<dbReference type="Gene3D" id="1.10.3480.10">
    <property type="entry name" value="TorD-like"/>
    <property type="match status" value="1"/>
</dbReference>
<feature type="region of interest" description="Disordered" evidence="2">
    <location>
        <begin position="179"/>
        <end position="206"/>
    </location>
</feature>
<dbReference type="EMBL" id="QMEY01000006">
    <property type="protein sequence ID" value="RBQ18844.1"/>
    <property type="molecule type" value="Genomic_DNA"/>
</dbReference>
<evidence type="ECO:0000313" key="3">
    <source>
        <dbReference type="EMBL" id="RBQ18844.1"/>
    </source>
</evidence>
<name>A0A366LZV7_9ACTN</name>
<dbReference type="InterPro" id="IPR020945">
    <property type="entry name" value="DMSO/NO3_reduct_chaperone"/>
</dbReference>
<gene>
    <name evidence="3" type="primary">narJ</name>
    <name evidence="3" type="ORF">DP939_16675</name>
</gene>
<dbReference type="GO" id="GO:0016530">
    <property type="term" value="F:metallochaperone activity"/>
    <property type="evidence" value="ECO:0007669"/>
    <property type="project" value="TreeGrafter"/>
</dbReference>
<dbReference type="PANTHER" id="PTHR43680:SF2">
    <property type="entry name" value="NITRATE REDUCTASE MOLYBDENUM COFACTOR ASSEMBLY CHAPERONE NARJ"/>
    <property type="match status" value="1"/>
</dbReference>
<protein>
    <submittedName>
        <fullName evidence="3">Nitrate reductase molybdenum cofactor assembly chaperone</fullName>
    </submittedName>
</protein>
<evidence type="ECO:0000256" key="1">
    <source>
        <dbReference type="ARBA" id="ARBA00023063"/>
    </source>
</evidence>
<keyword evidence="1" id="KW-0534">Nitrate assimilation</keyword>
<keyword evidence="4" id="KW-1185">Reference proteome</keyword>
<dbReference type="Pfam" id="PF02613">
    <property type="entry name" value="Nitrate_red_del"/>
    <property type="match status" value="1"/>
</dbReference>
<proteinExistence type="predicted"/>
<dbReference type="GO" id="GO:0042128">
    <property type="term" value="P:nitrate assimilation"/>
    <property type="evidence" value="ECO:0007669"/>
    <property type="project" value="UniProtKB-KW"/>
</dbReference>
<dbReference type="AlphaFoldDB" id="A0A366LZV7"/>
<dbReference type="SUPFAM" id="SSF89155">
    <property type="entry name" value="TorD-like"/>
    <property type="match status" value="1"/>
</dbReference>
<sequence length="206" mass="22174">MTAPAVHQAASLLLCYPGEGWERTRDLVAAALAPLPGEAAAALRRFCAAAARSSPLELGTRYVATFDRTRRRTLHMTYYIDGDTRRRGMSLARIKALYRAHGWRPEEAELPDFLPLMLEFAARCPDPGTALLHRHRAGLDLLGAALASYGSAYADVVLAVTETLGEPSAEQRRLAQAIAEEGPPAESVGPAPFTMAHDPAAQGART</sequence>
<dbReference type="InterPro" id="IPR036411">
    <property type="entry name" value="TorD-like_sf"/>
</dbReference>